<feature type="binding site" evidence="3">
    <location>
        <position position="215"/>
    </location>
    <ligand>
        <name>Na(+)</name>
        <dbReference type="ChEBI" id="CHEBI:29101"/>
    </ligand>
</feature>
<dbReference type="PANTHER" id="PTHR33376">
    <property type="match status" value="1"/>
</dbReference>
<dbReference type="CDD" id="cd13604">
    <property type="entry name" value="PBP2_TRAP_ketoacid_lactate_like"/>
    <property type="match status" value="1"/>
</dbReference>
<keyword evidence="6" id="KW-1185">Reference proteome</keyword>
<sequence>MLKRVTKHALAIGVAAAVTAGVTAGAQAQDKVRWQMTMGFPSTLPALADTGPWVAEQLDKMSGGNIDLRVFEPGKLVKGTEVYDAVSSGKVDSGYVWAGYEIGKLPASALYGAVPFGMEPAQFAAWMLEKGGQEMMEEIYAPQNIVPLFCGTISPESAGWFTFPLESLDQVEGLKIRFAGLGGEILQKLGASVTLLPGSELFEALEKGVIDATEFSLPVVDEQLGFYKVAKFYHLPGWHQPSTNQYLYINKEKWDALDDQTQAMFRTACTAGVAKSIARAEGTQGAALQRLQEEHGVEAVEVPEEVLVELKKAANEVMAEYSAKDENFKRVYDSMTAFMAENAQWHRMGYLPRDWRANHPELYGDDAATTGN</sequence>
<dbReference type="PATRIC" id="fig|1238182.3.peg.2725"/>
<dbReference type="PIRSF" id="PIRSF039026">
    <property type="entry name" value="SiaP"/>
    <property type="match status" value="1"/>
</dbReference>
<keyword evidence="5" id="KW-0675">Receptor</keyword>
<dbReference type="EMBL" id="ANHY01000013">
    <property type="protein sequence ID" value="EKV29203.1"/>
    <property type="molecule type" value="Genomic_DNA"/>
</dbReference>
<feature type="signal peptide" evidence="4">
    <location>
        <begin position="1"/>
        <end position="28"/>
    </location>
</feature>
<feature type="binding site" evidence="3">
    <location>
        <position position="240"/>
    </location>
    <ligand>
        <name>substrate</name>
    </ligand>
</feature>
<feature type="binding site" evidence="3">
    <location>
        <position position="214"/>
    </location>
    <ligand>
        <name>substrate</name>
    </ligand>
</feature>
<dbReference type="GO" id="GO:0055085">
    <property type="term" value="P:transmembrane transport"/>
    <property type="evidence" value="ECO:0007669"/>
    <property type="project" value="InterPro"/>
</dbReference>
<proteinExistence type="predicted"/>
<dbReference type="NCBIfam" id="NF037995">
    <property type="entry name" value="TRAP_S1"/>
    <property type="match status" value="1"/>
</dbReference>
<dbReference type="GO" id="GO:0031317">
    <property type="term" value="C:tripartite ATP-independent periplasmic transporter complex"/>
    <property type="evidence" value="ECO:0007669"/>
    <property type="project" value="InterPro"/>
</dbReference>
<feature type="binding site" evidence="2">
    <location>
        <position position="156"/>
    </location>
    <ligand>
        <name>substrate</name>
    </ligand>
</feature>
<gene>
    <name evidence="5" type="ORF">C882_0510</name>
</gene>
<evidence type="ECO:0000256" key="2">
    <source>
        <dbReference type="PIRSR" id="PIRSR039026-1"/>
    </source>
</evidence>
<reference evidence="5 6" key="1">
    <citation type="journal article" date="2013" name="Genome Announc.">
        <title>Draft Genome Sequence of an Alphaproteobacterium, Caenispirillum salinarum AK4(T), Isolated from a Solar Saltern.</title>
        <authorList>
            <person name="Khatri I."/>
            <person name="Singh A."/>
            <person name="Korpole S."/>
            <person name="Pinnaka A.K."/>
            <person name="Subramanian S."/>
        </authorList>
    </citation>
    <scope>NUCLEOTIDE SEQUENCE [LARGE SCALE GENOMIC DNA]</scope>
    <source>
        <strain evidence="5 6">AK4</strain>
    </source>
</reference>
<evidence type="ECO:0000256" key="1">
    <source>
        <dbReference type="ARBA" id="ARBA00022729"/>
    </source>
</evidence>
<dbReference type="Pfam" id="PF03480">
    <property type="entry name" value="DctP"/>
    <property type="match status" value="1"/>
</dbReference>
<accession>K9HFK3</accession>
<feature type="chain" id="PRO_5003929966" evidence="4">
    <location>
        <begin position="29"/>
        <end position="372"/>
    </location>
</feature>
<feature type="binding site" evidence="2">
    <location>
        <position position="177"/>
    </location>
    <ligand>
        <name>substrate</name>
    </ligand>
</feature>
<protein>
    <submittedName>
        <fullName evidence="5">TRAP transporter solute receptor</fullName>
    </submittedName>
</protein>
<keyword evidence="1 4" id="KW-0732">Signal</keyword>
<name>K9HFK3_9PROT</name>
<dbReference type="eggNOG" id="COG4663">
    <property type="taxonomic scope" value="Bacteria"/>
</dbReference>
<dbReference type="GO" id="GO:0046872">
    <property type="term" value="F:metal ion binding"/>
    <property type="evidence" value="ECO:0007669"/>
    <property type="project" value="UniProtKB-KW"/>
</dbReference>
<dbReference type="Gene3D" id="3.40.190.170">
    <property type="entry name" value="Bacterial extracellular solute-binding protein, family 7"/>
    <property type="match status" value="1"/>
</dbReference>
<evidence type="ECO:0000313" key="5">
    <source>
        <dbReference type="EMBL" id="EKV29203.1"/>
    </source>
</evidence>
<comment type="caution">
    <text evidence="5">The sequence shown here is derived from an EMBL/GenBank/DDBJ whole genome shotgun (WGS) entry which is preliminary data.</text>
</comment>
<dbReference type="Gene3D" id="3.40.190.10">
    <property type="entry name" value="Periplasmic binding protein-like II"/>
    <property type="match status" value="1"/>
</dbReference>
<dbReference type="STRING" id="1238182.C882_0510"/>
<dbReference type="Proteomes" id="UP000009881">
    <property type="component" value="Unassembled WGS sequence"/>
</dbReference>
<dbReference type="InterPro" id="IPR038404">
    <property type="entry name" value="TRAP_DctP_sf"/>
</dbReference>
<dbReference type="RefSeq" id="WP_009541168.1">
    <property type="nucleotide sequence ID" value="NZ_ANHY01000013.1"/>
</dbReference>
<organism evidence="5 6">
    <name type="scientific">Caenispirillum salinarum AK4</name>
    <dbReference type="NCBI Taxonomy" id="1238182"/>
    <lineage>
        <taxon>Bacteria</taxon>
        <taxon>Pseudomonadati</taxon>
        <taxon>Pseudomonadota</taxon>
        <taxon>Alphaproteobacteria</taxon>
        <taxon>Rhodospirillales</taxon>
        <taxon>Novispirillaceae</taxon>
        <taxon>Caenispirillum</taxon>
    </lineage>
</organism>
<evidence type="ECO:0000256" key="3">
    <source>
        <dbReference type="PIRSR" id="PIRSR039026-2"/>
    </source>
</evidence>
<dbReference type="InterPro" id="IPR026289">
    <property type="entry name" value="SBP_TakP-like"/>
</dbReference>
<evidence type="ECO:0000313" key="6">
    <source>
        <dbReference type="Proteomes" id="UP000009881"/>
    </source>
</evidence>
<dbReference type="OrthoDB" id="9780733at2"/>
<dbReference type="AlphaFoldDB" id="K9HFK3"/>
<evidence type="ECO:0000256" key="4">
    <source>
        <dbReference type="SAM" id="SignalP"/>
    </source>
</evidence>
<keyword evidence="3" id="KW-0479">Metal-binding</keyword>
<dbReference type="PANTHER" id="PTHR33376:SF5">
    <property type="entry name" value="EXTRACYTOPLASMIC SOLUTE RECEPTOR PROTEIN"/>
    <property type="match status" value="1"/>
</dbReference>
<dbReference type="InterPro" id="IPR018389">
    <property type="entry name" value="DctP_fam"/>
</dbReference>